<evidence type="ECO:0000313" key="14">
    <source>
        <dbReference type="Proteomes" id="UP001153712"/>
    </source>
</evidence>
<proteinExistence type="inferred from homology"/>
<sequence>MSDEVSQETIKKTQKTLGKYVKKPQLTDKLLKKPPFRFLHDVIRTVIKETGFLRGLYTEEELVSDNVKDKDAKIAFLNKLIEATKTLSKSNLSVRATKIVAGLEPTNTNLLLQAVAKSIDSKADSTGYVSQLKSSPKDKQKKTNIPTKIAKKPTKNDDKSSTKTLETPKSNPDTPKPKAKPTKKDTDNNQYTKGRRARETTPKENIIETPKAEELVKNEPIPRRDSFTIESKDKEPIENLTKPTTDDEPAKEPEIQHPETIRTPPEPAPKPPAPRPTSARPKSALRTSARPAPIEITQQAEEPVRPARPRSSLRPPSVRPSSARPGAPRLLRADPALQSLEQLAAGAGAVRVIVDDADAEGDEEEVVVAVEAAPFEPEAPPDAGGLDNKGHLVEQILEQCDEAGARRRTEIDWDDDVTVRSKDGPSKDASQLAELVRSVTKTALPLGKLVSYVHEDVESMQLELQLWIESKRRLYGEIARRRRASSEADGPLLAQLEALDGDAERLRRDITRIGGSILRNDARIRELLCK</sequence>
<gene>
    <name evidence="13" type="ORF">PHYEVI_LOCUS3947</name>
</gene>
<reference evidence="13" key="1">
    <citation type="submission" date="2022-01" db="EMBL/GenBank/DDBJ databases">
        <authorList>
            <person name="King R."/>
        </authorList>
    </citation>
    <scope>NUCLEOTIDE SEQUENCE</scope>
</reference>
<evidence type="ECO:0000259" key="12">
    <source>
        <dbReference type="Pfam" id="PF17749"/>
    </source>
</evidence>
<dbReference type="GO" id="GO:0042073">
    <property type="term" value="P:intraciliary transport"/>
    <property type="evidence" value="ECO:0007669"/>
    <property type="project" value="TreeGrafter"/>
</dbReference>
<dbReference type="AlphaFoldDB" id="A0A9N9TJS1"/>
<dbReference type="InterPro" id="IPR041476">
    <property type="entry name" value="TRAF3IP1_C"/>
</dbReference>
<comment type="subcellular location">
    <subcellularLocation>
        <location evidence="2">Cytoplasm</location>
        <location evidence="2">Cytoskeleton</location>
        <location evidence="2">Cilium axoneme</location>
    </subcellularLocation>
    <subcellularLocation>
        <location evidence="1">Cytoplasm</location>
        <location evidence="1">Cytoskeleton</location>
        <location evidence="1">Cilium basal body</location>
    </subcellularLocation>
</comment>
<dbReference type="GO" id="GO:0048731">
    <property type="term" value="P:system development"/>
    <property type="evidence" value="ECO:0007669"/>
    <property type="project" value="UniProtKB-ARBA"/>
</dbReference>
<feature type="compositionally biased region" description="Low complexity" evidence="10">
    <location>
        <begin position="309"/>
        <end position="330"/>
    </location>
</feature>
<dbReference type="GO" id="GO:0070507">
    <property type="term" value="P:regulation of microtubule cytoskeleton organization"/>
    <property type="evidence" value="ECO:0007669"/>
    <property type="project" value="TreeGrafter"/>
</dbReference>
<dbReference type="PANTHER" id="PTHR31363">
    <property type="entry name" value="TRAF3-INTERACTING PROTEIN 1"/>
    <property type="match status" value="1"/>
</dbReference>
<keyword evidence="5" id="KW-0175">Coiled coil</keyword>
<comment type="similarity">
    <text evidence="8">Belongs to the TRAF3IP1 family.</text>
</comment>
<protein>
    <recommendedName>
        <fullName evidence="9">TRAF3-interacting protein 1</fullName>
    </recommendedName>
</protein>
<name>A0A9N9TJS1_PHYSR</name>
<evidence type="ECO:0000256" key="8">
    <source>
        <dbReference type="ARBA" id="ARBA00043971"/>
    </source>
</evidence>
<evidence type="ECO:0000259" key="11">
    <source>
        <dbReference type="Pfam" id="PF10243"/>
    </source>
</evidence>
<dbReference type="InterPro" id="IPR040468">
    <property type="entry name" value="TRAF3IP1_N"/>
</dbReference>
<evidence type="ECO:0000256" key="1">
    <source>
        <dbReference type="ARBA" id="ARBA00004120"/>
    </source>
</evidence>
<evidence type="ECO:0000256" key="3">
    <source>
        <dbReference type="ARBA" id="ARBA00022490"/>
    </source>
</evidence>
<feature type="compositionally biased region" description="Pro residues" evidence="10">
    <location>
        <begin position="264"/>
        <end position="275"/>
    </location>
</feature>
<evidence type="ECO:0000256" key="6">
    <source>
        <dbReference type="ARBA" id="ARBA00023212"/>
    </source>
</evidence>
<evidence type="ECO:0000256" key="9">
    <source>
        <dbReference type="ARBA" id="ARBA00070492"/>
    </source>
</evidence>
<dbReference type="OrthoDB" id="10258914at2759"/>
<evidence type="ECO:0000256" key="7">
    <source>
        <dbReference type="ARBA" id="ARBA00023273"/>
    </source>
</evidence>
<feature type="region of interest" description="Disordered" evidence="10">
    <location>
        <begin position="126"/>
        <end position="334"/>
    </location>
</feature>
<dbReference type="EMBL" id="OU900107">
    <property type="protein sequence ID" value="CAG9857542.1"/>
    <property type="molecule type" value="Genomic_DNA"/>
</dbReference>
<evidence type="ECO:0000256" key="5">
    <source>
        <dbReference type="ARBA" id="ARBA00023054"/>
    </source>
</evidence>
<feature type="compositionally biased region" description="Basic and acidic residues" evidence="10">
    <location>
        <begin position="244"/>
        <end position="260"/>
    </location>
</feature>
<dbReference type="GO" id="GO:0005930">
    <property type="term" value="C:axoneme"/>
    <property type="evidence" value="ECO:0007669"/>
    <property type="project" value="UniProtKB-SubCell"/>
</dbReference>
<dbReference type="Pfam" id="PF17749">
    <property type="entry name" value="MIP-T3_C"/>
    <property type="match status" value="1"/>
</dbReference>
<dbReference type="GO" id="GO:0008017">
    <property type="term" value="F:microtubule binding"/>
    <property type="evidence" value="ECO:0007669"/>
    <property type="project" value="InterPro"/>
</dbReference>
<dbReference type="InterPro" id="IPR018799">
    <property type="entry name" value="TRAF3IP1"/>
</dbReference>
<dbReference type="Proteomes" id="UP001153712">
    <property type="component" value="Chromosome 14"/>
</dbReference>
<evidence type="ECO:0000313" key="13">
    <source>
        <dbReference type="EMBL" id="CAG9857542.1"/>
    </source>
</evidence>
<dbReference type="GO" id="GO:0036064">
    <property type="term" value="C:ciliary basal body"/>
    <property type="evidence" value="ECO:0007669"/>
    <property type="project" value="TreeGrafter"/>
</dbReference>
<accession>A0A9N9TJS1</accession>
<dbReference type="InterPro" id="IPR042576">
    <property type="entry name" value="TRAF3IP1_N_sf"/>
</dbReference>
<keyword evidence="7" id="KW-0966">Cell projection</keyword>
<dbReference type="Gene3D" id="1.10.418.50">
    <property type="entry name" value="Microtubule-binding protein MIP-T3"/>
    <property type="match status" value="1"/>
</dbReference>
<keyword evidence="6" id="KW-0206">Cytoskeleton</keyword>
<feature type="domain" description="TRAF3-interacting protein 1 C-terminal" evidence="12">
    <location>
        <begin position="386"/>
        <end position="528"/>
    </location>
</feature>
<evidence type="ECO:0000256" key="10">
    <source>
        <dbReference type="SAM" id="MobiDB-lite"/>
    </source>
</evidence>
<feature type="domain" description="TRAF3-interacting protein 1 N-terminal" evidence="11">
    <location>
        <begin position="10"/>
        <end position="118"/>
    </location>
</feature>
<keyword evidence="14" id="KW-1185">Reference proteome</keyword>
<feature type="compositionally biased region" description="Basic and acidic residues" evidence="10">
    <location>
        <begin position="197"/>
        <end position="237"/>
    </location>
</feature>
<dbReference type="GO" id="GO:0048513">
    <property type="term" value="P:animal organ development"/>
    <property type="evidence" value="ECO:0007669"/>
    <property type="project" value="UniProtKB-ARBA"/>
</dbReference>
<dbReference type="Pfam" id="PF10243">
    <property type="entry name" value="MIP-T3"/>
    <property type="match status" value="1"/>
</dbReference>
<organism evidence="13 14">
    <name type="scientific">Phyllotreta striolata</name>
    <name type="common">Striped flea beetle</name>
    <name type="synonym">Crioceris striolata</name>
    <dbReference type="NCBI Taxonomy" id="444603"/>
    <lineage>
        <taxon>Eukaryota</taxon>
        <taxon>Metazoa</taxon>
        <taxon>Ecdysozoa</taxon>
        <taxon>Arthropoda</taxon>
        <taxon>Hexapoda</taxon>
        <taxon>Insecta</taxon>
        <taxon>Pterygota</taxon>
        <taxon>Neoptera</taxon>
        <taxon>Endopterygota</taxon>
        <taxon>Coleoptera</taxon>
        <taxon>Polyphaga</taxon>
        <taxon>Cucujiformia</taxon>
        <taxon>Chrysomeloidea</taxon>
        <taxon>Chrysomelidae</taxon>
        <taxon>Galerucinae</taxon>
        <taxon>Alticini</taxon>
        <taxon>Phyllotreta</taxon>
    </lineage>
</organism>
<keyword evidence="4" id="KW-0970">Cilium biogenesis/degradation</keyword>
<dbReference type="GO" id="GO:0060271">
    <property type="term" value="P:cilium assembly"/>
    <property type="evidence" value="ECO:0007669"/>
    <property type="project" value="TreeGrafter"/>
</dbReference>
<evidence type="ECO:0000256" key="2">
    <source>
        <dbReference type="ARBA" id="ARBA00004430"/>
    </source>
</evidence>
<dbReference type="FunFam" id="1.10.418.50:FF:000001">
    <property type="entry name" value="TRAF3-interacting protein 1 isoform X1"/>
    <property type="match status" value="1"/>
</dbReference>
<keyword evidence="3" id="KW-0963">Cytoplasm</keyword>
<dbReference type="PANTHER" id="PTHR31363:SF0">
    <property type="entry name" value="TRAF3-INTERACTING PROTEIN 1"/>
    <property type="match status" value="1"/>
</dbReference>
<evidence type="ECO:0000256" key="4">
    <source>
        <dbReference type="ARBA" id="ARBA00022794"/>
    </source>
</evidence>
<dbReference type="GO" id="GO:0030992">
    <property type="term" value="C:intraciliary transport particle B"/>
    <property type="evidence" value="ECO:0007669"/>
    <property type="project" value="TreeGrafter"/>
</dbReference>